<gene>
    <name evidence="10" type="primary">folP</name>
    <name evidence="10" type="ORF">D0Y96_13710</name>
</gene>
<reference evidence="10 11" key="1">
    <citation type="submission" date="2018-08" db="EMBL/GenBank/DDBJ databases">
        <title>Acidipila sp. 4G-K13, an acidobacterium isolated from forest soil.</title>
        <authorList>
            <person name="Gao Z.-H."/>
            <person name="Qiu L.-H."/>
        </authorList>
    </citation>
    <scope>NUCLEOTIDE SEQUENCE [LARGE SCALE GENOMIC DNA]</scope>
    <source>
        <strain evidence="10 11">4G-K13</strain>
    </source>
</reference>
<keyword evidence="8" id="KW-0289">Folate biosynthesis</keyword>
<dbReference type="GO" id="GO:0005829">
    <property type="term" value="C:cytosol"/>
    <property type="evidence" value="ECO:0007669"/>
    <property type="project" value="TreeGrafter"/>
</dbReference>
<dbReference type="InterPro" id="IPR006390">
    <property type="entry name" value="DHP_synth_dom"/>
</dbReference>
<dbReference type="InterPro" id="IPR000489">
    <property type="entry name" value="Pterin-binding_dom"/>
</dbReference>
<dbReference type="OrthoDB" id="9811744at2"/>
<feature type="domain" description="Pterin-binding" evidence="9">
    <location>
        <begin position="24"/>
        <end position="288"/>
    </location>
</feature>
<dbReference type="InterPro" id="IPR045031">
    <property type="entry name" value="DHP_synth-like"/>
</dbReference>
<accession>A0A372ING9</accession>
<evidence type="ECO:0000256" key="7">
    <source>
        <dbReference type="ARBA" id="ARBA00022842"/>
    </source>
</evidence>
<keyword evidence="11" id="KW-1185">Reference proteome</keyword>
<evidence type="ECO:0000256" key="4">
    <source>
        <dbReference type="ARBA" id="ARBA00012458"/>
    </source>
</evidence>
<keyword evidence="7" id="KW-0460">Magnesium</keyword>
<comment type="catalytic activity">
    <reaction evidence="1">
        <text>(7,8-dihydropterin-6-yl)methyl diphosphate + 4-aminobenzoate = 7,8-dihydropteroate + diphosphate</text>
        <dbReference type="Rhea" id="RHEA:19949"/>
        <dbReference type="ChEBI" id="CHEBI:17836"/>
        <dbReference type="ChEBI" id="CHEBI:17839"/>
        <dbReference type="ChEBI" id="CHEBI:33019"/>
        <dbReference type="ChEBI" id="CHEBI:72950"/>
        <dbReference type="EC" id="2.5.1.15"/>
    </reaction>
</comment>
<evidence type="ECO:0000256" key="5">
    <source>
        <dbReference type="ARBA" id="ARBA00022679"/>
    </source>
</evidence>
<sequence length="297" mass="31901">MAFIRREEFIWRLRSRFLRLGVRTLVMGVLNVTPDSFSDGNRFLDPDAALHQALRIFDEGADILDIGGESTRPGARNAVTAQQEMDRVLPVIEALLRVRPESVISIDTYKAATARAAVHAGAEIVNDVSGFMWDEDMAAACAGLNCGVVLMHTRGRPDNWRTQPRLEQGEVVPLVKRDLAKRLASALAAGVAPDRIVLDPGYGFGKTFGSNYPLLAHLDALRDLGRPLLAGVSRKSFLARALAGIHGGEDPPMSQRGAATIAATTAVILGGAQIVRVHDVRPAVEAACIADAILAEV</sequence>
<evidence type="ECO:0000256" key="3">
    <source>
        <dbReference type="ARBA" id="ARBA00004763"/>
    </source>
</evidence>
<proteinExistence type="predicted"/>
<dbReference type="InterPro" id="IPR011005">
    <property type="entry name" value="Dihydropteroate_synth-like_sf"/>
</dbReference>
<dbReference type="PROSITE" id="PS00793">
    <property type="entry name" value="DHPS_2"/>
    <property type="match status" value="1"/>
</dbReference>
<dbReference type="GO" id="GO:0004156">
    <property type="term" value="F:dihydropteroate synthase activity"/>
    <property type="evidence" value="ECO:0007669"/>
    <property type="project" value="UniProtKB-EC"/>
</dbReference>
<evidence type="ECO:0000256" key="8">
    <source>
        <dbReference type="ARBA" id="ARBA00022909"/>
    </source>
</evidence>
<dbReference type="PROSITE" id="PS50972">
    <property type="entry name" value="PTERIN_BINDING"/>
    <property type="match status" value="1"/>
</dbReference>
<evidence type="ECO:0000256" key="1">
    <source>
        <dbReference type="ARBA" id="ARBA00000012"/>
    </source>
</evidence>
<protein>
    <recommendedName>
        <fullName evidence="4">dihydropteroate synthase</fullName>
        <ecNumber evidence="4">2.5.1.15</ecNumber>
    </recommendedName>
</protein>
<comment type="pathway">
    <text evidence="3">Cofactor biosynthesis; tetrahydrofolate biosynthesis; 7,8-dihydrofolate from 2-amino-4-hydroxy-6-hydroxymethyl-7,8-dihydropteridine diphosphate and 4-aminobenzoate: step 1/2.</text>
</comment>
<evidence type="ECO:0000313" key="11">
    <source>
        <dbReference type="Proteomes" id="UP000264702"/>
    </source>
</evidence>
<organism evidence="10 11">
    <name type="scientific">Paracidobacterium acidisoli</name>
    <dbReference type="NCBI Taxonomy" id="2303751"/>
    <lineage>
        <taxon>Bacteria</taxon>
        <taxon>Pseudomonadati</taxon>
        <taxon>Acidobacteriota</taxon>
        <taxon>Terriglobia</taxon>
        <taxon>Terriglobales</taxon>
        <taxon>Acidobacteriaceae</taxon>
        <taxon>Paracidobacterium</taxon>
    </lineage>
</organism>
<evidence type="ECO:0000256" key="2">
    <source>
        <dbReference type="ARBA" id="ARBA00001946"/>
    </source>
</evidence>
<dbReference type="GO" id="GO:0046656">
    <property type="term" value="P:folic acid biosynthetic process"/>
    <property type="evidence" value="ECO:0007669"/>
    <property type="project" value="UniProtKB-KW"/>
</dbReference>
<dbReference type="RefSeq" id="WP_117300794.1">
    <property type="nucleotide sequence ID" value="NZ_QVQT02000004.1"/>
</dbReference>
<dbReference type="PANTHER" id="PTHR20941:SF1">
    <property type="entry name" value="FOLIC ACID SYNTHESIS PROTEIN FOL1"/>
    <property type="match status" value="1"/>
</dbReference>
<dbReference type="Pfam" id="PF00809">
    <property type="entry name" value="Pterin_bind"/>
    <property type="match status" value="1"/>
</dbReference>
<dbReference type="Gene3D" id="3.20.20.20">
    <property type="entry name" value="Dihydropteroate synthase-like"/>
    <property type="match status" value="1"/>
</dbReference>
<dbReference type="EC" id="2.5.1.15" evidence="4"/>
<comment type="cofactor">
    <cofactor evidence="2">
        <name>Mg(2+)</name>
        <dbReference type="ChEBI" id="CHEBI:18420"/>
    </cofactor>
</comment>
<dbReference type="GO" id="GO:0046872">
    <property type="term" value="F:metal ion binding"/>
    <property type="evidence" value="ECO:0007669"/>
    <property type="project" value="UniProtKB-KW"/>
</dbReference>
<evidence type="ECO:0000259" key="9">
    <source>
        <dbReference type="PROSITE" id="PS50972"/>
    </source>
</evidence>
<dbReference type="SUPFAM" id="SSF51717">
    <property type="entry name" value="Dihydropteroate synthetase-like"/>
    <property type="match status" value="1"/>
</dbReference>
<dbReference type="PANTHER" id="PTHR20941">
    <property type="entry name" value="FOLATE SYNTHESIS PROTEINS"/>
    <property type="match status" value="1"/>
</dbReference>
<name>A0A372ING9_9BACT</name>
<comment type="caution">
    <text evidence="10">The sequence shown here is derived from an EMBL/GenBank/DDBJ whole genome shotgun (WGS) entry which is preliminary data.</text>
</comment>
<evidence type="ECO:0000313" key="10">
    <source>
        <dbReference type="EMBL" id="RFU16434.1"/>
    </source>
</evidence>
<dbReference type="Proteomes" id="UP000264702">
    <property type="component" value="Unassembled WGS sequence"/>
</dbReference>
<keyword evidence="5 10" id="KW-0808">Transferase</keyword>
<dbReference type="GO" id="GO:0046654">
    <property type="term" value="P:tetrahydrofolate biosynthetic process"/>
    <property type="evidence" value="ECO:0007669"/>
    <property type="project" value="TreeGrafter"/>
</dbReference>
<dbReference type="EMBL" id="QVQT01000004">
    <property type="protein sequence ID" value="RFU16434.1"/>
    <property type="molecule type" value="Genomic_DNA"/>
</dbReference>
<dbReference type="CDD" id="cd00739">
    <property type="entry name" value="DHPS"/>
    <property type="match status" value="1"/>
</dbReference>
<keyword evidence="6" id="KW-0479">Metal-binding</keyword>
<dbReference type="NCBIfam" id="TIGR01496">
    <property type="entry name" value="DHPS"/>
    <property type="match status" value="1"/>
</dbReference>
<evidence type="ECO:0000256" key="6">
    <source>
        <dbReference type="ARBA" id="ARBA00022723"/>
    </source>
</evidence>
<dbReference type="AlphaFoldDB" id="A0A372ING9"/>